<dbReference type="AlphaFoldDB" id="A0AAV2Z3W3"/>
<reference evidence="2" key="2">
    <citation type="journal article" date="2023" name="Microbiol Resour">
        <title>Decontamination and Annotation of the Draft Genome Sequence of the Oomycete Lagenidium giganteum ARSEF 373.</title>
        <authorList>
            <person name="Morgan W.R."/>
            <person name="Tartar A."/>
        </authorList>
    </citation>
    <scope>NUCLEOTIDE SEQUENCE</scope>
    <source>
        <strain evidence="2">ARSEF 373</strain>
    </source>
</reference>
<gene>
    <name evidence="2" type="ORF">N0F65_003729</name>
</gene>
<organism evidence="2 3">
    <name type="scientific">Lagenidium giganteum</name>
    <dbReference type="NCBI Taxonomy" id="4803"/>
    <lineage>
        <taxon>Eukaryota</taxon>
        <taxon>Sar</taxon>
        <taxon>Stramenopiles</taxon>
        <taxon>Oomycota</taxon>
        <taxon>Peronosporomycetes</taxon>
        <taxon>Pythiales</taxon>
        <taxon>Pythiaceae</taxon>
    </lineage>
</organism>
<comment type="caution">
    <text evidence="2">The sequence shown here is derived from an EMBL/GenBank/DDBJ whole genome shotgun (WGS) entry which is preliminary data.</text>
</comment>
<feature type="region of interest" description="Disordered" evidence="1">
    <location>
        <begin position="1"/>
        <end position="33"/>
    </location>
</feature>
<name>A0AAV2Z3W3_9STRA</name>
<protein>
    <submittedName>
        <fullName evidence="2">Uncharacterized protein</fullName>
    </submittedName>
</protein>
<reference evidence="2" key="1">
    <citation type="submission" date="2022-11" db="EMBL/GenBank/DDBJ databases">
        <authorList>
            <person name="Morgan W.R."/>
            <person name="Tartar A."/>
        </authorList>
    </citation>
    <scope>NUCLEOTIDE SEQUENCE</scope>
    <source>
        <strain evidence="2">ARSEF 373</strain>
    </source>
</reference>
<dbReference type="EMBL" id="DAKRPA010000071">
    <property type="protein sequence ID" value="DBA00063.1"/>
    <property type="molecule type" value="Genomic_DNA"/>
</dbReference>
<dbReference type="Proteomes" id="UP001146120">
    <property type="component" value="Unassembled WGS sequence"/>
</dbReference>
<evidence type="ECO:0000256" key="1">
    <source>
        <dbReference type="SAM" id="MobiDB-lite"/>
    </source>
</evidence>
<feature type="compositionally biased region" description="Low complexity" evidence="1">
    <location>
        <begin position="14"/>
        <end position="25"/>
    </location>
</feature>
<accession>A0AAV2Z3W3</accession>
<proteinExistence type="predicted"/>
<evidence type="ECO:0000313" key="2">
    <source>
        <dbReference type="EMBL" id="DBA00063.1"/>
    </source>
</evidence>
<keyword evidence="3" id="KW-1185">Reference proteome</keyword>
<sequence length="33" mass="3637">MHSALWTRRPATPSTGCVSSSSESCHCTRRRTS</sequence>
<evidence type="ECO:0000313" key="3">
    <source>
        <dbReference type="Proteomes" id="UP001146120"/>
    </source>
</evidence>